<evidence type="ECO:0000256" key="7">
    <source>
        <dbReference type="RuleBase" id="RU363032"/>
    </source>
</evidence>
<evidence type="ECO:0000256" key="3">
    <source>
        <dbReference type="ARBA" id="ARBA00022475"/>
    </source>
</evidence>
<evidence type="ECO:0000256" key="2">
    <source>
        <dbReference type="ARBA" id="ARBA00022448"/>
    </source>
</evidence>
<dbReference type="InterPro" id="IPR050901">
    <property type="entry name" value="BP-dep_ABC_trans_perm"/>
</dbReference>
<dbReference type="CDD" id="cd06261">
    <property type="entry name" value="TM_PBP2"/>
    <property type="match status" value="1"/>
</dbReference>
<feature type="transmembrane region" description="Helical" evidence="7">
    <location>
        <begin position="16"/>
        <end position="38"/>
    </location>
</feature>
<dbReference type="PROSITE" id="PS50928">
    <property type="entry name" value="ABC_TM1"/>
    <property type="match status" value="1"/>
</dbReference>
<feature type="domain" description="ABC transmembrane type-1" evidence="8">
    <location>
        <begin position="75"/>
        <end position="265"/>
    </location>
</feature>
<organism evidence="9">
    <name type="scientific">Candidatus Atribacter allofermentans</name>
    <dbReference type="NCBI Taxonomy" id="1852833"/>
    <lineage>
        <taxon>Bacteria</taxon>
        <taxon>Pseudomonadati</taxon>
        <taxon>Atribacterota</taxon>
        <taxon>Atribacteria</taxon>
        <taxon>Atribacterales</taxon>
        <taxon>Atribacteraceae</taxon>
        <taxon>Atribacter</taxon>
    </lineage>
</organism>
<evidence type="ECO:0000256" key="6">
    <source>
        <dbReference type="ARBA" id="ARBA00023136"/>
    </source>
</evidence>
<evidence type="ECO:0000256" key="1">
    <source>
        <dbReference type="ARBA" id="ARBA00004651"/>
    </source>
</evidence>
<comment type="subcellular location">
    <subcellularLocation>
        <location evidence="1 7">Cell membrane</location>
        <topology evidence="1 7">Multi-pass membrane protein</topology>
    </subcellularLocation>
</comment>
<feature type="transmembrane region" description="Helical" evidence="7">
    <location>
        <begin position="191"/>
        <end position="212"/>
    </location>
</feature>
<reference evidence="9" key="1">
    <citation type="submission" date="2017-02" db="EMBL/GenBank/DDBJ databases">
        <title>Delving into the versatile metabolic prowess of the omnipresent phylum Bacteroidetes.</title>
        <authorList>
            <person name="Nobu M.K."/>
            <person name="Mei R."/>
            <person name="Narihiro T."/>
            <person name="Kuroda K."/>
            <person name="Liu W.-T."/>
        </authorList>
    </citation>
    <scope>NUCLEOTIDE SEQUENCE</scope>
    <source>
        <strain evidence="9">ADurb.Bin276</strain>
    </source>
</reference>
<protein>
    <submittedName>
        <fullName evidence="9">Trehalose transport system permease protein SugB</fullName>
    </submittedName>
</protein>
<keyword evidence="2 7" id="KW-0813">Transport</keyword>
<dbReference type="Gene3D" id="1.10.3720.10">
    <property type="entry name" value="MetI-like"/>
    <property type="match status" value="1"/>
</dbReference>
<evidence type="ECO:0000256" key="4">
    <source>
        <dbReference type="ARBA" id="ARBA00022692"/>
    </source>
</evidence>
<dbReference type="InterPro" id="IPR000515">
    <property type="entry name" value="MetI-like"/>
</dbReference>
<keyword evidence="3" id="KW-1003">Cell membrane</keyword>
<gene>
    <name evidence="9" type="primary">sugB_12</name>
    <name evidence="9" type="ORF">BWY41_01360</name>
</gene>
<comment type="similarity">
    <text evidence="7">Belongs to the binding-protein-dependent transport system permease family.</text>
</comment>
<keyword evidence="5 7" id="KW-1133">Transmembrane helix</keyword>
<name>A0A1V5SS99_9BACT</name>
<dbReference type="Proteomes" id="UP000485569">
    <property type="component" value="Unassembled WGS sequence"/>
</dbReference>
<feature type="transmembrane region" description="Helical" evidence="7">
    <location>
        <begin position="232"/>
        <end position="265"/>
    </location>
</feature>
<sequence length="280" mass="32116">MSPLMNYTRRRKVKNIILDLLIALVVIICVFPFIWMFMTSIKTRVQTIDPSIWFFQPTLENYRAIFQKRDMFMYINNSIIVVLFTTLVSVALGTFAAYGLARFQFNRKEDIAYWVLSLRMLPPMAVVIPFFLLGRFIGLLDTHLLLIIVYLSFNIPFTIWMMRGFIEDIPRELEEAAWVDGCSRFQAIRRIIFPLIAPGVAATSIFCVIQSWNEFSLAFFLTSFNARTIPTTVTFFLSVLGVIWGEMAAVGIVATIPVLIFALIVQKYLVRGLTFGAIKS</sequence>
<keyword evidence="4 7" id="KW-0812">Transmembrane</keyword>
<dbReference type="GO" id="GO:0005886">
    <property type="term" value="C:plasma membrane"/>
    <property type="evidence" value="ECO:0007669"/>
    <property type="project" value="UniProtKB-SubCell"/>
</dbReference>
<accession>A0A1V5SS99</accession>
<feature type="transmembrane region" description="Helical" evidence="7">
    <location>
        <begin position="143"/>
        <end position="162"/>
    </location>
</feature>
<proteinExistence type="inferred from homology"/>
<feature type="transmembrane region" description="Helical" evidence="7">
    <location>
        <begin position="113"/>
        <end position="137"/>
    </location>
</feature>
<dbReference type="PANTHER" id="PTHR32243:SF18">
    <property type="entry name" value="INNER MEMBRANE ABC TRANSPORTER PERMEASE PROTEIN YCJP"/>
    <property type="match status" value="1"/>
</dbReference>
<dbReference type="GO" id="GO:0055085">
    <property type="term" value="P:transmembrane transport"/>
    <property type="evidence" value="ECO:0007669"/>
    <property type="project" value="InterPro"/>
</dbReference>
<feature type="transmembrane region" description="Helical" evidence="7">
    <location>
        <begin position="79"/>
        <end position="101"/>
    </location>
</feature>
<dbReference type="SUPFAM" id="SSF161098">
    <property type="entry name" value="MetI-like"/>
    <property type="match status" value="1"/>
</dbReference>
<dbReference type="InterPro" id="IPR035906">
    <property type="entry name" value="MetI-like_sf"/>
</dbReference>
<dbReference type="PANTHER" id="PTHR32243">
    <property type="entry name" value="MALTOSE TRANSPORT SYSTEM PERMEASE-RELATED"/>
    <property type="match status" value="1"/>
</dbReference>
<evidence type="ECO:0000313" key="9">
    <source>
        <dbReference type="EMBL" id="OQA57123.1"/>
    </source>
</evidence>
<dbReference type="EMBL" id="MWBQ01000097">
    <property type="protein sequence ID" value="OQA57123.1"/>
    <property type="molecule type" value="Genomic_DNA"/>
</dbReference>
<evidence type="ECO:0000256" key="5">
    <source>
        <dbReference type="ARBA" id="ARBA00022989"/>
    </source>
</evidence>
<comment type="caution">
    <text evidence="9">The sequence shown here is derived from an EMBL/GenBank/DDBJ whole genome shotgun (WGS) entry which is preliminary data.</text>
</comment>
<dbReference type="AlphaFoldDB" id="A0A1V5SS99"/>
<dbReference type="Pfam" id="PF00528">
    <property type="entry name" value="BPD_transp_1"/>
    <property type="match status" value="1"/>
</dbReference>
<evidence type="ECO:0000259" key="8">
    <source>
        <dbReference type="PROSITE" id="PS50928"/>
    </source>
</evidence>
<keyword evidence="6 7" id="KW-0472">Membrane</keyword>